<dbReference type="Pfam" id="PF22669">
    <property type="entry name" value="Exo_endo_phos2"/>
    <property type="match status" value="1"/>
</dbReference>
<feature type="region of interest" description="Disordered" evidence="2">
    <location>
        <begin position="1466"/>
        <end position="1523"/>
    </location>
</feature>
<sequence length="1876" mass="208487">MQDKDGVPIRKQWKVATTSKELIDELSGRKCKHVDSVEQRWKKKPNTLYVRLAVKNRIAVGGGVIDPDYDGEIKVILFNHGGEDFIVNPGDRIAQIVLERVMLIDAPVNKKEQAGNAKAKAALQKEWDKLTSQGCWDLSTVQEWHDVAAKARKEGEKIHVGRIFDICVEKNHELPEDDPNRKYKGRVVFEGCFVRDEIGHWALFSENTSCPATMAAGKMGDAHGLLPGNLLEVSDGESAYTQARLKGKKTWVRIPRDQWPPEWFDGSGNPRYKDPVVVLVLALYGHPDAGTFWEQHCEAMLKKVGYVKVKDWASVFRHEELDLFLVVYVDDFKMSGPAKNIAEGWALISKVIKMEEPRQLKRYLGCEHEFTQQVVKGHFDPRLAWTVGNPPDKEQPDLRFGPEGLLSKDIPKPETTIRFIKYSESSFMQACVDRYIELCQGKYPKKLQKVETPFLDESKPEFDENSVNPEFDKLFNQAMDMETVNAQPGCLGDDAAAVLMKVLYGARMGRYDLIRPVQALASRVTKWNHLCDGKLHRLLSEYEGIVIDEEKAGGMGLGRCMATPPRPSWDLEMGLGMEKPKDPKFTTIDPDMEKADQLIEDDSAARFDELVGRVSHISKDKLDKSHMPVTDHEKLIRYRAVRTAAIVAEMKRRGVEVTEMNAVHLAAILCAAVPTDPAFLLPYHIAFVFEESIESGKSALPMDSSTEPAAEPCGGMWVGDPKAWPEWKTVHPQTALVKAVADQAEAAFGDHPLYSGDDFGDAEHHFNAIRAWMSERPNALFTPPELVVDAMMLTEGRNREEIVRCSSGRRLSSVPSVKEFATADKPGMRGYLHAMGQMSGVITSLHDAFDWDHRQVLRISPKNPASATDVEIGPDDGWAFFDLAINFKGQTDTEKVLIHGTSQSSLWSILGGMQVTASTASDEAVGVWTSLKAVEALGYSTLSHYGQNTWARVAICIAQPDESENLFSDNPHLKGVKRGAQRVFPNARLGICGICIKLEKPAADSQYVELCNSGGDSTLQYYNPFVEWNPHAPSVVWAMHKFFPENYMGPIGLSVEEENMRAAPGTPQAAEAEGGALFARIVPKSNLFEAIRGETFVLTLTKGYLTEIKDEAKVMRLIRSGKVIPPTLELPRGGYSRVAVDSVQMERLWDAWAVAVLADVMLSIYPSIVLHEMSRYQDKMVILLRCLAASGTGAAVRIAAALAAGYGPPVFKEESAAPDATVFYLLDQTFNTASTKNKKGMDPATLAEDILKCRAKNDRLRGSPDHRPFKNYEVHYVTSTRDNEETSLRMMVDKAYELMDKRADDCIQKYGNADAAKHDLYVFGFRGSYLYRWERNAWRARSDAATVWSKDVESLIALNNKVKVMVCGPGRSLDREGDPGVHMTKEIQYRMGDLRANLIPVVSADAVSWGSEVDSYGRNRPVQRAWAVVPPYLAAVPDFFSLTRTTWSGSVTLHIRDNILKLLKEGTSSKMGDGGSMSESEDVDMTGQHAGGQTAAPKAPPKEENTGGSAEAEVLESTGDVEMEPEKEAELLLRYVDRRGGRAISLRVCTWNLHGCPVDPEDDLGLWLFPENQAADLYVIGIQELVDLGPMSMLLNTDGHEERQAELEKRIEAALSSTGRRYLKVCSFGMVGLSLLSYAVDRLEHHIGEIDCDRVKTGVDGLGGNKGGLCVRFLLGSMSMCFLNVHLPSGQNKAEDRDAHLREVLAYAFQGVSRNGSTRPAKNGFHRASVFCAAEHDLTVVLGDMNSRLADLPDPAGMPRGPPEAWLLFDELLTGKLRCVRSMGFREAEVTFPPTYKYAASGDLCPSRTPAWCDRVIYRFEPPASEVAQRVLQQEVTPEVELLGYDAYMELKRTSDHRPVAASFRVSMPSQSLDFS</sequence>
<evidence type="ECO:0000259" key="3">
    <source>
        <dbReference type="SMART" id="SM00128"/>
    </source>
</evidence>
<dbReference type="InterPro" id="IPR046985">
    <property type="entry name" value="IP5"/>
</dbReference>
<evidence type="ECO:0000313" key="5">
    <source>
        <dbReference type="Proteomes" id="UP001178507"/>
    </source>
</evidence>
<accession>A0AA36HMM9</accession>
<comment type="caution">
    <text evidence="4">The sequence shown here is derived from an EMBL/GenBank/DDBJ whole genome shotgun (WGS) entry which is preliminary data.</text>
</comment>
<evidence type="ECO:0000256" key="2">
    <source>
        <dbReference type="SAM" id="MobiDB-lite"/>
    </source>
</evidence>
<dbReference type="CDD" id="cd07557">
    <property type="entry name" value="trimeric_dUTPase"/>
    <property type="match status" value="1"/>
</dbReference>
<dbReference type="InterPro" id="IPR033704">
    <property type="entry name" value="dUTPase_trimeric"/>
</dbReference>
<dbReference type="EMBL" id="CAUJNA010000058">
    <property type="protein sequence ID" value="CAJ1371169.1"/>
    <property type="molecule type" value="Genomic_DNA"/>
</dbReference>
<proteinExistence type="predicted"/>
<dbReference type="InterPro" id="IPR036691">
    <property type="entry name" value="Endo/exonu/phosph_ase_sf"/>
</dbReference>
<dbReference type="InterPro" id="IPR029054">
    <property type="entry name" value="dUTPase-like"/>
</dbReference>
<dbReference type="SUPFAM" id="SSF56219">
    <property type="entry name" value="DNase I-like"/>
    <property type="match status" value="1"/>
</dbReference>
<dbReference type="InterPro" id="IPR036157">
    <property type="entry name" value="dUTPase-like_sf"/>
</dbReference>
<dbReference type="Gene3D" id="3.60.10.10">
    <property type="entry name" value="Endonuclease/exonuclease/phosphatase"/>
    <property type="match status" value="1"/>
</dbReference>
<reference evidence="4" key="1">
    <citation type="submission" date="2023-08" db="EMBL/GenBank/DDBJ databases">
        <authorList>
            <person name="Chen Y."/>
            <person name="Shah S."/>
            <person name="Dougan E. K."/>
            <person name="Thang M."/>
            <person name="Chan C."/>
        </authorList>
    </citation>
    <scope>NUCLEOTIDE SEQUENCE</scope>
</reference>
<dbReference type="Pfam" id="PF00692">
    <property type="entry name" value="dUTPase"/>
    <property type="match status" value="1"/>
</dbReference>
<dbReference type="InterPro" id="IPR000300">
    <property type="entry name" value="IPPc"/>
</dbReference>
<protein>
    <recommendedName>
        <fullName evidence="3">Inositol polyphosphate-related phosphatase domain-containing protein</fullName>
    </recommendedName>
</protein>
<dbReference type="SMART" id="SM00128">
    <property type="entry name" value="IPPc"/>
    <property type="match status" value="1"/>
</dbReference>
<organism evidence="4 5">
    <name type="scientific">Effrenium voratum</name>
    <dbReference type="NCBI Taxonomy" id="2562239"/>
    <lineage>
        <taxon>Eukaryota</taxon>
        <taxon>Sar</taxon>
        <taxon>Alveolata</taxon>
        <taxon>Dinophyceae</taxon>
        <taxon>Suessiales</taxon>
        <taxon>Symbiodiniaceae</taxon>
        <taxon>Effrenium</taxon>
    </lineage>
</organism>
<gene>
    <name evidence="4" type="ORF">EVOR1521_LOCUS1544</name>
</gene>
<dbReference type="Gene3D" id="2.70.40.10">
    <property type="match status" value="1"/>
</dbReference>
<dbReference type="PANTHER" id="PTHR11200">
    <property type="entry name" value="INOSITOL 5-PHOSPHATASE"/>
    <property type="match status" value="1"/>
</dbReference>
<dbReference type="GO" id="GO:0004439">
    <property type="term" value="F:phosphatidylinositol-4,5-bisphosphate 5-phosphatase activity"/>
    <property type="evidence" value="ECO:0007669"/>
    <property type="project" value="TreeGrafter"/>
</dbReference>
<evidence type="ECO:0000256" key="1">
    <source>
        <dbReference type="ARBA" id="ARBA00022801"/>
    </source>
</evidence>
<evidence type="ECO:0000313" key="4">
    <source>
        <dbReference type="EMBL" id="CAJ1371169.1"/>
    </source>
</evidence>
<keyword evidence="5" id="KW-1185">Reference proteome</keyword>
<feature type="domain" description="Inositol polyphosphate-related phosphatase" evidence="3">
    <location>
        <begin position="1542"/>
        <end position="1872"/>
    </location>
</feature>
<name>A0AA36HMM9_9DINO</name>
<dbReference type="Proteomes" id="UP001178507">
    <property type="component" value="Unassembled WGS sequence"/>
</dbReference>
<keyword evidence="1" id="KW-0378">Hydrolase</keyword>
<dbReference type="SUPFAM" id="SSF51283">
    <property type="entry name" value="dUTPase-like"/>
    <property type="match status" value="1"/>
</dbReference>
<dbReference type="GO" id="GO:0046856">
    <property type="term" value="P:phosphatidylinositol dephosphorylation"/>
    <property type="evidence" value="ECO:0007669"/>
    <property type="project" value="InterPro"/>
</dbReference>